<reference evidence="1 2" key="1">
    <citation type="journal article" date="2015" name="Nature">
        <title>rRNA introns, odd ribosomes, and small enigmatic genomes across a large radiation of phyla.</title>
        <authorList>
            <person name="Brown C.T."/>
            <person name="Hug L.A."/>
            <person name="Thomas B.C."/>
            <person name="Sharon I."/>
            <person name="Castelle C.J."/>
            <person name="Singh A."/>
            <person name="Wilkins M.J."/>
            <person name="Williams K.H."/>
            <person name="Banfield J.F."/>
        </authorList>
    </citation>
    <scope>NUCLEOTIDE SEQUENCE [LARGE SCALE GENOMIC DNA]</scope>
</reference>
<evidence type="ECO:0000313" key="2">
    <source>
        <dbReference type="Proteomes" id="UP000033947"/>
    </source>
</evidence>
<accession>A0A0G0VU72</accession>
<proteinExistence type="predicted"/>
<dbReference type="EMBL" id="LCBB01000004">
    <property type="protein sequence ID" value="KKS03227.1"/>
    <property type="molecule type" value="Genomic_DNA"/>
</dbReference>
<dbReference type="AlphaFoldDB" id="A0A0G0VU72"/>
<name>A0A0G0VU72_UNCKA</name>
<protein>
    <submittedName>
        <fullName evidence="1">Uncharacterized protein</fullName>
    </submittedName>
</protein>
<sequence length="246" mass="28006">MNEFFGAIKRTFILSYNRFVDMELKPNRELNKIGVTNASFNRMLSLLEDSSFKDLIESLRLSLKPTPGNGKKMLGNIKAVKDTIAEFLLAKKYPLSWLDPVFNMLREKNSIDFPLDDGISIRVADEAITANNPQDLVFVIHEETSAIKRKISIEITGNVSINRIVEFIKNNAYLISIYQKGLELPDTLDNKKSSGDIAYKIYAMKNRGMSFSEIAGSSEMEDLALIDENTIRTIYYRYLDLLKPSK</sequence>
<evidence type="ECO:0000313" key="1">
    <source>
        <dbReference type="EMBL" id="KKS03227.1"/>
    </source>
</evidence>
<gene>
    <name evidence="1" type="ORF">UU55_C0004G0016</name>
</gene>
<dbReference type="Proteomes" id="UP000033947">
    <property type="component" value="Unassembled WGS sequence"/>
</dbReference>
<organism evidence="1 2">
    <name type="scientific">candidate division WWE3 bacterium GW2011_GWC2_41_23</name>
    <dbReference type="NCBI Taxonomy" id="1619123"/>
    <lineage>
        <taxon>Bacteria</taxon>
        <taxon>Katanobacteria</taxon>
    </lineage>
</organism>
<comment type="caution">
    <text evidence="1">The sequence shown here is derived from an EMBL/GenBank/DDBJ whole genome shotgun (WGS) entry which is preliminary data.</text>
</comment>